<keyword evidence="5" id="KW-1185">Reference proteome</keyword>
<sequence>FPVSYQIFNTTGRIKSPNFPDRYPDYIIRLWNITVPDGHLIKLNFTYFDVSPLRICDRDFVQIQDGPLVTSDVIVRMCGRVSPGETVFSSGQHLQIYFETDVTFSRKGFDASFEAVSE</sequence>
<name>A0ABN8MJ49_9CNID</name>
<evidence type="ECO:0000259" key="3">
    <source>
        <dbReference type="PROSITE" id="PS01180"/>
    </source>
</evidence>
<dbReference type="SMART" id="SM00042">
    <property type="entry name" value="CUB"/>
    <property type="match status" value="1"/>
</dbReference>
<dbReference type="InterPro" id="IPR000859">
    <property type="entry name" value="CUB_dom"/>
</dbReference>
<evidence type="ECO:0000256" key="2">
    <source>
        <dbReference type="PROSITE-ProRule" id="PRU00059"/>
    </source>
</evidence>
<dbReference type="Pfam" id="PF00431">
    <property type="entry name" value="CUB"/>
    <property type="match status" value="1"/>
</dbReference>
<feature type="domain" description="CUB" evidence="3">
    <location>
        <begin position="3"/>
        <end position="116"/>
    </location>
</feature>
<evidence type="ECO:0000313" key="4">
    <source>
        <dbReference type="EMBL" id="CAH3029739.1"/>
    </source>
</evidence>
<evidence type="ECO:0000313" key="5">
    <source>
        <dbReference type="Proteomes" id="UP001159427"/>
    </source>
</evidence>
<gene>
    <name evidence="4" type="ORF">PEVE_00036638</name>
</gene>
<dbReference type="Gene3D" id="2.60.120.290">
    <property type="entry name" value="Spermadhesin, CUB domain"/>
    <property type="match status" value="1"/>
</dbReference>
<dbReference type="SUPFAM" id="SSF49854">
    <property type="entry name" value="Spermadhesin, CUB domain"/>
    <property type="match status" value="1"/>
</dbReference>
<comment type="caution">
    <text evidence="4">The sequence shown here is derived from an EMBL/GenBank/DDBJ whole genome shotgun (WGS) entry which is preliminary data.</text>
</comment>
<accession>A0ABN8MJ49</accession>
<comment type="caution">
    <text evidence="2">Lacks conserved residue(s) required for the propagation of feature annotation.</text>
</comment>
<dbReference type="EMBL" id="CALNXI010000589">
    <property type="protein sequence ID" value="CAH3029739.1"/>
    <property type="molecule type" value="Genomic_DNA"/>
</dbReference>
<dbReference type="PANTHER" id="PTHR46908:SF8">
    <property type="entry name" value="C-TYPE LECTIN DOMAIN-CONTAINING PROTEIN"/>
    <property type="match status" value="1"/>
</dbReference>
<dbReference type="PROSITE" id="PS01180">
    <property type="entry name" value="CUB"/>
    <property type="match status" value="1"/>
</dbReference>
<keyword evidence="1" id="KW-1015">Disulfide bond</keyword>
<dbReference type="CDD" id="cd00041">
    <property type="entry name" value="CUB"/>
    <property type="match status" value="1"/>
</dbReference>
<reference evidence="4 5" key="1">
    <citation type="submission" date="2022-05" db="EMBL/GenBank/DDBJ databases">
        <authorList>
            <consortium name="Genoscope - CEA"/>
            <person name="William W."/>
        </authorList>
    </citation>
    <scope>NUCLEOTIDE SEQUENCE [LARGE SCALE GENOMIC DNA]</scope>
</reference>
<evidence type="ECO:0000256" key="1">
    <source>
        <dbReference type="ARBA" id="ARBA00023157"/>
    </source>
</evidence>
<dbReference type="InterPro" id="IPR052129">
    <property type="entry name" value="Spermadhesin-Link_domain"/>
</dbReference>
<feature type="non-terminal residue" evidence="4">
    <location>
        <position position="1"/>
    </location>
</feature>
<organism evidence="4 5">
    <name type="scientific">Porites evermanni</name>
    <dbReference type="NCBI Taxonomy" id="104178"/>
    <lineage>
        <taxon>Eukaryota</taxon>
        <taxon>Metazoa</taxon>
        <taxon>Cnidaria</taxon>
        <taxon>Anthozoa</taxon>
        <taxon>Hexacorallia</taxon>
        <taxon>Scleractinia</taxon>
        <taxon>Fungiina</taxon>
        <taxon>Poritidae</taxon>
        <taxon>Porites</taxon>
    </lineage>
</organism>
<dbReference type="Proteomes" id="UP001159427">
    <property type="component" value="Unassembled WGS sequence"/>
</dbReference>
<proteinExistence type="predicted"/>
<dbReference type="InterPro" id="IPR035914">
    <property type="entry name" value="Sperma_CUB_dom_sf"/>
</dbReference>
<protein>
    <recommendedName>
        <fullName evidence="3">CUB domain-containing protein</fullName>
    </recommendedName>
</protein>
<dbReference type="PANTHER" id="PTHR46908">
    <property type="entry name" value="CUBILIN-LIKE PROTEIN"/>
    <property type="match status" value="1"/>
</dbReference>